<dbReference type="PANTHER" id="PTHR43475">
    <property type="entry name" value="METHYLTHIORIBOSE-1-PHOSPHATE ISOMERASE"/>
    <property type="match status" value="1"/>
</dbReference>
<dbReference type="Proteomes" id="UP000216024">
    <property type="component" value="Unassembled WGS sequence"/>
</dbReference>
<evidence type="ECO:0000256" key="1">
    <source>
        <dbReference type="ARBA" id="ARBA00009117"/>
    </source>
</evidence>
<dbReference type="InterPro" id="IPR037171">
    <property type="entry name" value="NagB/RpiA_transferase-like"/>
</dbReference>
<dbReference type="InterPro" id="IPR011559">
    <property type="entry name" value="Initiation_fac_2B_a/b/d"/>
</dbReference>
<evidence type="ECO:0000256" key="2">
    <source>
        <dbReference type="ARBA" id="ARBA00023235"/>
    </source>
</evidence>
<dbReference type="AlphaFoldDB" id="A0A267MKR2"/>
<reference evidence="3 4" key="1">
    <citation type="submission" date="2017-06" db="EMBL/GenBank/DDBJ databases">
        <title>Draft genome sequence of anaerobic fermentative bacterium Anaeromicrobium sediminis DY2726D isolated from West Pacific Ocean sediments.</title>
        <authorList>
            <person name="Zeng X."/>
        </authorList>
    </citation>
    <scope>NUCLEOTIDE SEQUENCE [LARGE SCALE GENOMIC DNA]</scope>
    <source>
        <strain evidence="3 4">DY2726D</strain>
    </source>
</reference>
<dbReference type="OrthoDB" id="9803436at2"/>
<accession>A0A267MKR2</accession>
<dbReference type="InterPro" id="IPR000649">
    <property type="entry name" value="IF-2B-related"/>
</dbReference>
<dbReference type="PANTHER" id="PTHR43475:SF1">
    <property type="entry name" value="METHYLTHIORIBOSE-1-PHOSPHATE ISOMERASE"/>
    <property type="match status" value="1"/>
</dbReference>
<dbReference type="RefSeq" id="WP_095132499.1">
    <property type="nucleotide sequence ID" value="NZ_NIBG01000004.1"/>
</dbReference>
<evidence type="ECO:0000313" key="3">
    <source>
        <dbReference type="EMBL" id="PAB60181.1"/>
    </source>
</evidence>
<dbReference type="SUPFAM" id="SSF100950">
    <property type="entry name" value="NagB/RpiA/CoA transferase-like"/>
    <property type="match status" value="1"/>
</dbReference>
<dbReference type="NCBIfam" id="TIGR00524">
    <property type="entry name" value="eIF-2B_rel"/>
    <property type="match status" value="1"/>
</dbReference>
<dbReference type="Pfam" id="PF01008">
    <property type="entry name" value="IF-2B"/>
    <property type="match status" value="1"/>
</dbReference>
<comment type="similarity">
    <text evidence="1">Belongs to the eIF-2B alpha/beta/delta subunits family. MtnA subfamily.</text>
</comment>
<protein>
    <submittedName>
        <fullName evidence="3">S-methyl-5-thioribose-1-phosphate isomerase</fullName>
    </submittedName>
</protein>
<keyword evidence="2 3" id="KW-0413">Isomerase</keyword>
<dbReference type="EMBL" id="NIBG01000004">
    <property type="protein sequence ID" value="PAB60181.1"/>
    <property type="molecule type" value="Genomic_DNA"/>
</dbReference>
<dbReference type="Gene3D" id="3.40.50.10470">
    <property type="entry name" value="Translation initiation factor eif-2b, domain 2"/>
    <property type="match status" value="1"/>
</dbReference>
<sequence length="350" mass="39452">MERVDKGLAFMLRYENVAWYENGKVRILDRRIYPTESKFVTCNTHEEVAQAITDMVTQSAGPYTAAGMGMALAAYECRNLSYEKQMEYLESAAYKLANARPTTANRMTLIVKGCLNVAKVAMESGQQVDEAIFEHTVKSINNRYSRIGVVAKYLVDMFPQNGNIMTQCFGETIVGMMLKECKKQNKNIKLFCPETRPYLQGARLTASVAYDQGFDVTVITDNMPAFTMQNKNIDLFTSAADSICLDGHIVNKVGTMQIAIVAKHFGVPYFVTGIPDKDYHSISQVKIEERDPNQVLEFRGIKNTMEGVKGYYPSFDITPPHLVSGVVTDKGILSPYDLHRYFESKVENYY</sequence>
<dbReference type="InterPro" id="IPR027363">
    <property type="entry name" value="M1Pi_N"/>
</dbReference>
<keyword evidence="4" id="KW-1185">Reference proteome</keyword>
<dbReference type="InterPro" id="IPR042529">
    <property type="entry name" value="IF_2B-like_C"/>
</dbReference>
<dbReference type="GO" id="GO:0046523">
    <property type="term" value="F:S-methyl-5-thioribose-1-phosphate isomerase activity"/>
    <property type="evidence" value="ECO:0007669"/>
    <property type="project" value="TreeGrafter"/>
</dbReference>
<dbReference type="Gene3D" id="1.20.120.420">
    <property type="entry name" value="translation initiation factor eif-2b, domain 1"/>
    <property type="match status" value="1"/>
</dbReference>
<dbReference type="GO" id="GO:0019509">
    <property type="term" value="P:L-methionine salvage from methylthioadenosine"/>
    <property type="evidence" value="ECO:0007669"/>
    <property type="project" value="TreeGrafter"/>
</dbReference>
<proteinExistence type="inferred from homology"/>
<name>A0A267MKR2_9FIRM</name>
<gene>
    <name evidence="3" type="ORF">CCE28_07370</name>
</gene>
<comment type="caution">
    <text evidence="3">The sequence shown here is derived from an EMBL/GenBank/DDBJ whole genome shotgun (WGS) entry which is preliminary data.</text>
</comment>
<evidence type="ECO:0000313" key="4">
    <source>
        <dbReference type="Proteomes" id="UP000216024"/>
    </source>
</evidence>
<dbReference type="NCBIfam" id="NF004326">
    <property type="entry name" value="PRK05720.1"/>
    <property type="match status" value="1"/>
</dbReference>
<organism evidence="3 4">
    <name type="scientific">Anaeromicrobium sediminis</name>
    <dbReference type="NCBI Taxonomy" id="1478221"/>
    <lineage>
        <taxon>Bacteria</taxon>
        <taxon>Bacillati</taxon>
        <taxon>Bacillota</taxon>
        <taxon>Clostridia</taxon>
        <taxon>Peptostreptococcales</taxon>
        <taxon>Thermotaleaceae</taxon>
        <taxon>Anaeromicrobium</taxon>
    </lineage>
</organism>